<proteinExistence type="predicted"/>
<dbReference type="EMBL" id="CAXDID020000005">
    <property type="protein sequence ID" value="CAL5974468.1"/>
    <property type="molecule type" value="Genomic_DNA"/>
</dbReference>
<evidence type="ECO:0000313" key="3">
    <source>
        <dbReference type="EMBL" id="CAL5974468.1"/>
    </source>
</evidence>
<reference evidence="3 4" key="2">
    <citation type="submission" date="2024-07" db="EMBL/GenBank/DDBJ databases">
        <authorList>
            <person name="Akdeniz Z."/>
        </authorList>
    </citation>
    <scope>NUCLEOTIDE SEQUENCE [LARGE SCALE GENOMIC DNA]</scope>
</reference>
<dbReference type="EMBL" id="CATOUU010000464">
    <property type="protein sequence ID" value="CAI9930591.1"/>
    <property type="molecule type" value="Genomic_DNA"/>
</dbReference>
<evidence type="ECO:0000313" key="4">
    <source>
        <dbReference type="Proteomes" id="UP001642409"/>
    </source>
</evidence>
<dbReference type="Proteomes" id="UP001642409">
    <property type="component" value="Unassembled WGS sequence"/>
</dbReference>
<protein>
    <submittedName>
        <fullName evidence="2">Uncharacterized protein</fullName>
    </submittedName>
</protein>
<keyword evidence="1" id="KW-0175">Coiled coil</keyword>
<organism evidence="2">
    <name type="scientific">Hexamita inflata</name>
    <dbReference type="NCBI Taxonomy" id="28002"/>
    <lineage>
        <taxon>Eukaryota</taxon>
        <taxon>Metamonada</taxon>
        <taxon>Diplomonadida</taxon>
        <taxon>Hexamitidae</taxon>
        <taxon>Hexamitinae</taxon>
        <taxon>Hexamita</taxon>
    </lineage>
</organism>
<name>A0AA86P4L1_9EUKA</name>
<gene>
    <name evidence="2" type="ORF">HINF_LOCUS18236</name>
    <name evidence="3" type="ORF">HINF_LOCUS2868</name>
</gene>
<sequence length="269" mass="31767">MPDLWFVINKSQQQKLNHLLSRHLIIVQQIEDKIKEASQQVVNQKEIWLENLVKQLILKCNVFNTIINNMNNARSRSMLEFIEVRETKYHKTHELIGRFLLNLDPQNANVNYQDFKEVCSRMGRKFSRTQIGVKAVELFDQLNSIDKAYKAADYLNKSQNGKTDYITYLMNVWDDDPDIFDMLNIIRALTINSASLERLFSFFHRETSSYVRGAIEEDTLIKMGYIYTEQILPEVEMWKQMKANKPKKARYRLFTNVDEQLAQLSDLTE</sequence>
<evidence type="ECO:0000256" key="1">
    <source>
        <dbReference type="SAM" id="Coils"/>
    </source>
</evidence>
<accession>A0AA86P4L1</accession>
<comment type="caution">
    <text evidence="2">The sequence shown here is derived from an EMBL/GenBank/DDBJ whole genome shotgun (WGS) entry which is preliminary data.</text>
</comment>
<feature type="coiled-coil region" evidence="1">
    <location>
        <begin position="20"/>
        <end position="47"/>
    </location>
</feature>
<dbReference type="AlphaFoldDB" id="A0AA86P4L1"/>
<keyword evidence="4" id="KW-1185">Reference proteome</keyword>
<reference evidence="2" key="1">
    <citation type="submission" date="2023-06" db="EMBL/GenBank/DDBJ databases">
        <authorList>
            <person name="Kurt Z."/>
        </authorList>
    </citation>
    <scope>NUCLEOTIDE SEQUENCE</scope>
</reference>
<evidence type="ECO:0000313" key="2">
    <source>
        <dbReference type="EMBL" id="CAI9930591.1"/>
    </source>
</evidence>